<keyword evidence="2" id="KW-1185">Reference proteome</keyword>
<protein>
    <submittedName>
        <fullName evidence="1">Uncharacterized protein</fullName>
    </submittedName>
</protein>
<dbReference type="Proteomes" id="UP000247811">
    <property type="component" value="Unassembled WGS sequence"/>
</dbReference>
<reference evidence="1 2" key="1">
    <citation type="submission" date="2018-05" db="EMBL/GenBank/DDBJ databases">
        <title>Genomic Encyclopedia of Type Strains, Phase IV (KMG-IV): sequencing the most valuable type-strain genomes for metagenomic binning, comparative biology and taxonomic classification.</title>
        <authorList>
            <person name="Goeker M."/>
        </authorList>
    </citation>
    <scope>NUCLEOTIDE SEQUENCE [LARGE SCALE GENOMIC DNA]</scope>
    <source>
        <strain evidence="1 2">DSM 566</strain>
    </source>
</reference>
<proteinExistence type="predicted"/>
<accession>A0A318H4Q0</accession>
<dbReference type="RefSeq" id="WP_110400176.1">
    <property type="nucleotide sequence ID" value="NZ_QJJS01000005.1"/>
</dbReference>
<dbReference type="EMBL" id="QJJS01000005">
    <property type="protein sequence ID" value="PXW97026.1"/>
    <property type="molecule type" value="Genomic_DNA"/>
</dbReference>
<comment type="caution">
    <text evidence="1">The sequence shown here is derived from an EMBL/GenBank/DDBJ whole genome shotgun (WGS) entry which is preliminary data.</text>
</comment>
<dbReference type="AlphaFoldDB" id="A0A318H4Q0"/>
<gene>
    <name evidence="1" type="ORF">C7444_105125</name>
</gene>
<sequence length="78" mass="8956">MFEIFIPFCPIPLRPVFRMVSVWLRVCSCAAVKGGLRMNGAMARRCSLHRRQVLPPERPDSTFLQPILAFTHAPTLRF</sequence>
<name>A0A318H4Q0_9BURK</name>
<evidence type="ECO:0000313" key="2">
    <source>
        <dbReference type="Proteomes" id="UP000247811"/>
    </source>
</evidence>
<evidence type="ECO:0000313" key="1">
    <source>
        <dbReference type="EMBL" id="PXW97026.1"/>
    </source>
</evidence>
<organism evidence="1 2">
    <name type="scientific">Sphaerotilus hippei</name>
    <dbReference type="NCBI Taxonomy" id="744406"/>
    <lineage>
        <taxon>Bacteria</taxon>
        <taxon>Pseudomonadati</taxon>
        <taxon>Pseudomonadota</taxon>
        <taxon>Betaproteobacteria</taxon>
        <taxon>Burkholderiales</taxon>
        <taxon>Sphaerotilaceae</taxon>
        <taxon>Sphaerotilus</taxon>
    </lineage>
</organism>